<dbReference type="Proteomes" id="UP000622405">
    <property type="component" value="Unassembled WGS sequence"/>
</dbReference>
<keyword evidence="2" id="KW-1185">Reference proteome</keyword>
<comment type="caution">
    <text evidence="1">The sequence shown here is derived from an EMBL/GenBank/DDBJ whole genome shotgun (WGS) entry which is preliminary data.</text>
</comment>
<organism evidence="1 2">
    <name type="scientific">Acetobacterium malicum</name>
    <dbReference type="NCBI Taxonomy" id="52692"/>
    <lineage>
        <taxon>Bacteria</taxon>
        <taxon>Bacillati</taxon>
        <taxon>Bacillota</taxon>
        <taxon>Clostridia</taxon>
        <taxon>Eubacteriales</taxon>
        <taxon>Eubacteriaceae</taxon>
        <taxon>Acetobacterium</taxon>
    </lineage>
</organism>
<evidence type="ECO:0000313" key="1">
    <source>
        <dbReference type="EMBL" id="MBC3898409.1"/>
    </source>
</evidence>
<sequence length="181" mass="20752">MLTEKYKKLEELEKVIEFTYPGITLLIRDCNLSNLESKYKVGMILKELGFTDASLRRGGMVTTHRLAILSNHYANMQAYEHDTHWGLCVIEAGSHFKVLDVCSRGGKTQIILLHLPEKGWEVFDTVATDIDQQVVEIVREGFEHCLELPPVPELTTRSWLNRCRYPIGMSESGEYFPLGEY</sequence>
<gene>
    <name evidence="1" type="ORF">GH811_02100</name>
</gene>
<proteinExistence type="predicted"/>
<protein>
    <submittedName>
        <fullName evidence="1">Uncharacterized protein</fullName>
    </submittedName>
</protein>
<dbReference type="RefSeq" id="WP_035355909.1">
    <property type="nucleotide sequence ID" value="NZ_WJBE01000001.1"/>
</dbReference>
<evidence type="ECO:0000313" key="2">
    <source>
        <dbReference type="Proteomes" id="UP000622405"/>
    </source>
</evidence>
<name>A0ABR6YTA9_9FIRM</name>
<dbReference type="EMBL" id="WJBE01000001">
    <property type="protein sequence ID" value="MBC3898409.1"/>
    <property type="molecule type" value="Genomic_DNA"/>
</dbReference>
<accession>A0ABR6YTA9</accession>
<reference evidence="1 2" key="1">
    <citation type="journal article" date="2020" name="mSystems">
        <title>Defining Genomic and Predicted Metabolic Features of the Acetobacterium Genus.</title>
        <authorList>
            <person name="Ross D.E."/>
            <person name="Marshall C.W."/>
            <person name="Gulliver D."/>
            <person name="May H.D."/>
            <person name="Norman R.S."/>
        </authorList>
    </citation>
    <scope>NUCLEOTIDE SEQUENCE [LARGE SCALE GENOMIC DNA]</scope>
    <source>
        <strain evidence="1 2">DSM 4132</strain>
    </source>
</reference>